<sequence length="143" mass="16633">MQLLQFEDIHTGGDYIAVATSGDLFRASYSEKHKNMFFAIPSTYRIAWYRPVDLSEGDRVRVHLYDTSGREIVTRHFGDVFTVRRESGRLGIDWNTERSPYTSRGEVFAPLSTFASSVIFEQLGTGYKFYWDNITDNIKRKER</sequence>
<evidence type="ECO:0000313" key="1">
    <source>
        <dbReference type="EMBL" id="DAG00112.1"/>
    </source>
</evidence>
<organism evidence="1">
    <name type="scientific">Siphoviridae sp. ctBeL15</name>
    <dbReference type="NCBI Taxonomy" id="2825374"/>
    <lineage>
        <taxon>Viruses</taxon>
        <taxon>Duplodnaviria</taxon>
        <taxon>Heunggongvirae</taxon>
        <taxon>Uroviricota</taxon>
        <taxon>Caudoviricetes</taxon>
    </lineage>
</organism>
<accession>A0A8S5V050</accession>
<proteinExistence type="predicted"/>
<protein>
    <submittedName>
        <fullName evidence="1">Uncharacterized protein</fullName>
    </submittedName>
</protein>
<name>A0A8S5V050_9CAUD</name>
<reference evidence="1" key="1">
    <citation type="journal article" date="2021" name="Proc. Natl. Acad. Sci. U.S.A.">
        <title>A Catalog of Tens of Thousands of Viruses from Human Metagenomes Reveals Hidden Associations with Chronic Diseases.</title>
        <authorList>
            <person name="Tisza M.J."/>
            <person name="Buck C.B."/>
        </authorList>
    </citation>
    <scope>NUCLEOTIDE SEQUENCE</scope>
    <source>
        <strain evidence="1">CtBeL15</strain>
    </source>
</reference>
<dbReference type="EMBL" id="BK016176">
    <property type="protein sequence ID" value="DAG00112.1"/>
    <property type="molecule type" value="Genomic_DNA"/>
</dbReference>